<reference evidence="1 2" key="1">
    <citation type="submission" date="2013-01" db="EMBL/GenBank/DDBJ databases">
        <authorList>
            <person name="Harkins D.M."/>
            <person name="Durkin A.S."/>
            <person name="Brinkac L.M."/>
            <person name="Haft D.H."/>
            <person name="Selengut J.D."/>
            <person name="Sanka R."/>
            <person name="DePew J."/>
            <person name="Purushe J."/>
            <person name="Hospenthal D.R."/>
            <person name="Murray C.K."/>
            <person name="Pimentel G."/>
            <person name="Wasfy M."/>
            <person name="Parker T."/>
            <person name="Miller R.S."/>
            <person name="Vinetz J.M."/>
            <person name="Sutton G.G."/>
            <person name="Nierman W.C."/>
            <person name="Fouts D.E."/>
        </authorList>
    </citation>
    <scope>NUCLEOTIDE SEQUENCE [LARGE SCALE GENOMIC DNA]</scope>
    <source>
        <strain evidence="1 2">2006001854</strain>
    </source>
</reference>
<evidence type="ECO:0000313" key="2">
    <source>
        <dbReference type="Proteomes" id="UP000012128"/>
    </source>
</evidence>
<name>M6GGP7_LEPIR</name>
<dbReference type="AlphaFoldDB" id="M6GGP7"/>
<protein>
    <submittedName>
        <fullName evidence="1">Uncharacterized protein</fullName>
    </submittedName>
</protein>
<dbReference type="EMBL" id="AFLW02000116">
    <property type="protein sequence ID" value="EMM81699.1"/>
    <property type="molecule type" value="Genomic_DNA"/>
</dbReference>
<proteinExistence type="predicted"/>
<sequence length="40" mass="4889">MTVLSYLKNTLFRPEYYFKVYSLQSNQIQSNYSVKNFLLF</sequence>
<dbReference type="Proteomes" id="UP000012128">
    <property type="component" value="Unassembled WGS sequence"/>
</dbReference>
<evidence type="ECO:0000313" key="1">
    <source>
        <dbReference type="EMBL" id="EMM81699.1"/>
    </source>
</evidence>
<organism evidence="1 2">
    <name type="scientific">Leptospira interrogans str. 2006001854</name>
    <dbReference type="NCBI Taxonomy" id="1001590"/>
    <lineage>
        <taxon>Bacteria</taxon>
        <taxon>Pseudomonadati</taxon>
        <taxon>Spirochaetota</taxon>
        <taxon>Spirochaetia</taxon>
        <taxon>Leptospirales</taxon>
        <taxon>Leptospiraceae</taxon>
        <taxon>Leptospira</taxon>
    </lineage>
</organism>
<accession>M6GGP7</accession>
<gene>
    <name evidence="1" type="ORF">LEP1GSC037_0434</name>
</gene>
<comment type="caution">
    <text evidence="1">The sequence shown here is derived from an EMBL/GenBank/DDBJ whole genome shotgun (WGS) entry which is preliminary data.</text>
</comment>